<dbReference type="EMBL" id="LR031570">
    <property type="protein sequence ID" value="VDC71350.1"/>
    <property type="molecule type" value="Genomic_DNA"/>
</dbReference>
<dbReference type="AlphaFoldDB" id="A0A3P5ZEU5"/>
<evidence type="ECO:0000313" key="2">
    <source>
        <dbReference type="EMBL" id="VDC71350.1"/>
    </source>
</evidence>
<feature type="region of interest" description="Disordered" evidence="1">
    <location>
        <begin position="243"/>
        <end position="271"/>
    </location>
</feature>
<feature type="compositionally biased region" description="Polar residues" evidence="1">
    <location>
        <begin position="262"/>
        <end position="271"/>
    </location>
</feature>
<sequence length="271" mass="29396">MCLVPYGCTQGELLEMALGDYGLEKKIEKVVLTYSLPDVILQKMAPDTPPMQVTNDRKVQNLIELAKTHFVRLCVSSQSQVEAGVDDDTDVSDGDDSIFADEYTGQDTDEEWDEDSNAADDVQAAADDVQATADVVDVDDGVNYNDYGKVKDEDSDEDANETLYDGHKAQCSGGEGRSLSLKDNIYVGQSFASKAELKIPCSHTIAAAKDANIHVSTLGCPSYSKNYLYAAYPANIYPKSDVLESLNTDDTSPANEERASNTDDTSPANDE</sequence>
<proteinExistence type="predicted"/>
<organism evidence="2">
    <name type="scientific">Brassica campestris</name>
    <name type="common">Field mustard</name>
    <dbReference type="NCBI Taxonomy" id="3711"/>
    <lineage>
        <taxon>Eukaryota</taxon>
        <taxon>Viridiplantae</taxon>
        <taxon>Streptophyta</taxon>
        <taxon>Embryophyta</taxon>
        <taxon>Tracheophyta</taxon>
        <taxon>Spermatophyta</taxon>
        <taxon>Magnoliopsida</taxon>
        <taxon>eudicotyledons</taxon>
        <taxon>Gunneridae</taxon>
        <taxon>Pentapetalae</taxon>
        <taxon>rosids</taxon>
        <taxon>malvids</taxon>
        <taxon>Brassicales</taxon>
        <taxon>Brassicaceae</taxon>
        <taxon>Brassiceae</taxon>
        <taxon>Brassica</taxon>
    </lineage>
</organism>
<feature type="region of interest" description="Disordered" evidence="1">
    <location>
        <begin position="82"/>
        <end position="116"/>
    </location>
</feature>
<feature type="compositionally biased region" description="Acidic residues" evidence="1">
    <location>
        <begin position="107"/>
        <end position="116"/>
    </location>
</feature>
<gene>
    <name evidence="2" type="ORF">BRAA05T21064Z</name>
</gene>
<feature type="compositionally biased region" description="Polar residues" evidence="1">
    <location>
        <begin position="245"/>
        <end position="254"/>
    </location>
</feature>
<name>A0A3P5ZEU5_BRACM</name>
<protein>
    <submittedName>
        <fullName evidence="2">Uncharacterized protein</fullName>
    </submittedName>
</protein>
<accession>A0A3P5ZEU5</accession>
<reference evidence="2" key="1">
    <citation type="submission" date="2018-11" db="EMBL/GenBank/DDBJ databases">
        <authorList>
            <consortium name="Genoscope - CEA"/>
            <person name="William W."/>
        </authorList>
    </citation>
    <scope>NUCLEOTIDE SEQUENCE</scope>
</reference>
<evidence type="ECO:0000256" key="1">
    <source>
        <dbReference type="SAM" id="MobiDB-lite"/>
    </source>
</evidence>
<feature type="compositionally biased region" description="Acidic residues" evidence="1">
    <location>
        <begin position="84"/>
        <end position="99"/>
    </location>
</feature>